<evidence type="ECO:0000256" key="4">
    <source>
        <dbReference type="ARBA" id="ARBA00022777"/>
    </source>
</evidence>
<dbReference type="PRINTS" id="PR00344">
    <property type="entry name" value="BCTRLSENSOR"/>
</dbReference>
<accession>A0A1V4IPC9</accession>
<gene>
    <name evidence="8" type="primary">tmoS_2</name>
    <name evidence="8" type="ORF">CLORY_21800</name>
</gene>
<dbReference type="PANTHER" id="PTHR43547:SF2">
    <property type="entry name" value="HYBRID SIGNAL TRANSDUCTION HISTIDINE KINASE C"/>
    <property type="match status" value="1"/>
</dbReference>
<evidence type="ECO:0000256" key="1">
    <source>
        <dbReference type="ARBA" id="ARBA00000085"/>
    </source>
</evidence>
<evidence type="ECO:0000313" key="8">
    <source>
        <dbReference type="EMBL" id="OPJ61680.1"/>
    </source>
</evidence>
<feature type="transmembrane region" description="Helical" evidence="6">
    <location>
        <begin position="94"/>
        <end position="116"/>
    </location>
</feature>
<keyword evidence="4 8" id="KW-0418">Kinase</keyword>
<evidence type="ECO:0000256" key="5">
    <source>
        <dbReference type="ARBA" id="ARBA00023012"/>
    </source>
</evidence>
<dbReference type="EMBL" id="MZGV01000020">
    <property type="protein sequence ID" value="OPJ61680.1"/>
    <property type="molecule type" value="Genomic_DNA"/>
</dbReference>
<evidence type="ECO:0000259" key="7">
    <source>
        <dbReference type="PROSITE" id="PS50109"/>
    </source>
</evidence>
<dbReference type="Proteomes" id="UP000190080">
    <property type="component" value="Unassembled WGS sequence"/>
</dbReference>
<comment type="catalytic activity">
    <reaction evidence="1">
        <text>ATP + protein L-histidine = ADP + protein N-phospho-L-histidine.</text>
        <dbReference type="EC" id="2.7.13.3"/>
    </reaction>
</comment>
<feature type="domain" description="Histidine kinase" evidence="7">
    <location>
        <begin position="228"/>
        <end position="450"/>
    </location>
</feature>
<dbReference type="InterPro" id="IPR004358">
    <property type="entry name" value="Sig_transdc_His_kin-like_C"/>
</dbReference>
<dbReference type="InterPro" id="IPR005467">
    <property type="entry name" value="His_kinase_dom"/>
</dbReference>
<sequence>MAVWFIILIYYIIFTSVIIMANMVIKKYCFSYLVLSNLSTIMCFLSIMYLQYSECSKAVYRIANTCAFMSFTVSIILGYVALKTFINLEIKRLQILLYAFLVIINTVISFTAPYYVTYMDKFILMVLFIKAAGNIFIKRKNDKISVLFAFIVLIFPVINIIIGVCSLIFHVKISNSITWGVYVLQSSTYSLFMLLYSIFEIKNESNRNVTLLNEAIKMDEFRMSAVSGITHELKTPINIISSSIQLLNDRYIGKDCYNEQKVKEYMDIMKKNSYRIIKIANNFIDINKAELDAFEIDYVMCDVVNLVESITMSTVPFAEAKGVEVIFDTNIEEYIMLCDIYKMERIILNLISNAIKFTNAENGMVWVNLNIDSDTANISVKDNGKGIALDRQHNIFQKFSQQASENNVIESSGLGLSLVKVFVDMLHGTVKLKSKEGEGAEFTVSLPIKICKECDVKEYKLDNERKLNVELSDLD</sequence>
<dbReference type="InterPro" id="IPR003594">
    <property type="entry name" value="HATPase_dom"/>
</dbReference>
<feature type="transmembrane region" description="Helical" evidence="6">
    <location>
        <begin position="32"/>
        <end position="52"/>
    </location>
</feature>
<dbReference type="RefSeq" id="WP_169911594.1">
    <property type="nucleotide sequence ID" value="NZ_MZGV01000020.1"/>
</dbReference>
<evidence type="ECO:0000256" key="3">
    <source>
        <dbReference type="ARBA" id="ARBA00022553"/>
    </source>
</evidence>
<keyword evidence="5" id="KW-0902">Two-component regulatory system</keyword>
<protein>
    <recommendedName>
        <fullName evidence="2">histidine kinase</fullName>
        <ecNumber evidence="2">2.7.13.3</ecNumber>
    </recommendedName>
</protein>
<feature type="transmembrane region" description="Helical" evidence="6">
    <location>
        <begin position="6"/>
        <end position="25"/>
    </location>
</feature>
<reference evidence="8 9" key="1">
    <citation type="submission" date="2017-03" db="EMBL/GenBank/DDBJ databases">
        <title>Genome sequence of Clostridium oryzae DSM 28571.</title>
        <authorList>
            <person name="Poehlein A."/>
            <person name="Daniel R."/>
        </authorList>
    </citation>
    <scope>NUCLEOTIDE SEQUENCE [LARGE SCALE GENOMIC DNA]</scope>
    <source>
        <strain evidence="8 9">DSM 28571</strain>
    </source>
</reference>
<dbReference type="PROSITE" id="PS50109">
    <property type="entry name" value="HIS_KIN"/>
    <property type="match status" value="1"/>
</dbReference>
<dbReference type="InterPro" id="IPR036890">
    <property type="entry name" value="HATPase_C_sf"/>
</dbReference>
<evidence type="ECO:0000256" key="6">
    <source>
        <dbReference type="SAM" id="Phobius"/>
    </source>
</evidence>
<dbReference type="CDD" id="cd00082">
    <property type="entry name" value="HisKA"/>
    <property type="match status" value="1"/>
</dbReference>
<dbReference type="Pfam" id="PF00512">
    <property type="entry name" value="HisKA"/>
    <property type="match status" value="1"/>
</dbReference>
<dbReference type="Gene3D" id="3.30.565.10">
    <property type="entry name" value="Histidine kinase-like ATPase, C-terminal domain"/>
    <property type="match status" value="1"/>
</dbReference>
<feature type="transmembrane region" description="Helical" evidence="6">
    <location>
        <begin position="122"/>
        <end position="137"/>
    </location>
</feature>
<dbReference type="Pfam" id="PF02518">
    <property type="entry name" value="HATPase_c"/>
    <property type="match status" value="1"/>
</dbReference>
<keyword evidence="8" id="KW-0808">Transferase</keyword>
<dbReference type="EC" id="2.7.13.3" evidence="2"/>
<dbReference type="STRING" id="1450648.CLORY_21800"/>
<feature type="transmembrane region" description="Helical" evidence="6">
    <location>
        <begin position="58"/>
        <end position="82"/>
    </location>
</feature>
<keyword evidence="6" id="KW-0812">Transmembrane</keyword>
<keyword evidence="6" id="KW-0472">Membrane</keyword>
<dbReference type="SMART" id="SM00388">
    <property type="entry name" value="HisKA"/>
    <property type="match status" value="1"/>
</dbReference>
<dbReference type="GO" id="GO:0000155">
    <property type="term" value="F:phosphorelay sensor kinase activity"/>
    <property type="evidence" value="ECO:0007669"/>
    <property type="project" value="InterPro"/>
</dbReference>
<dbReference type="SUPFAM" id="SSF55874">
    <property type="entry name" value="ATPase domain of HSP90 chaperone/DNA topoisomerase II/histidine kinase"/>
    <property type="match status" value="1"/>
</dbReference>
<dbReference type="InterPro" id="IPR003661">
    <property type="entry name" value="HisK_dim/P_dom"/>
</dbReference>
<dbReference type="AlphaFoldDB" id="A0A1V4IPC9"/>
<dbReference type="SUPFAM" id="SSF47384">
    <property type="entry name" value="Homodimeric domain of signal transducing histidine kinase"/>
    <property type="match status" value="1"/>
</dbReference>
<evidence type="ECO:0000256" key="2">
    <source>
        <dbReference type="ARBA" id="ARBA00012438"/>
    </source>
</evidence>
<dbReference type="SMART" id="SM00387">
    <property type="entry name" value="HATPase_c"/>
    <property type="match status" value="1"/>
</dbReference>
<name>A0A1V4IPC9_9CLOT</name>
<comment type="caution">
    <text evidence="8">The sequence shown here is derived from an EMBL/GenBank/DDBJ whole genome shotgun (WGS) entry which is preliminary data.</text>
</comment>
<feature type="transmembrane region" description="Helical" evidence="6">
    <location>
        <begin position="144"/>
        <end position="171"/>
    </location>
</feature>
<keyword evidence="9" id="KW-1185">Reference proteome</keyword>
<keyword evidence="3" id="KW-0597">Phosphoprotein</keyword>
<organism evidence="8 9">
    <name type="scientific">Clostridium oryzae</name>
    <dbReference type="NCBI Taxonomy" id="1450648"/>
    <lineage>
        <taxon>Bacteria</taxon>
        <taxon>Bacillati</taxon>
        <taxon>Bacillota</taxon>
        <taxon>Clostridia</taxon>
        <taxon>Eubacteriales</taxon>
        <taxon>Clostridiaceae</taxon>
        <taxon>Clostridium</taxon>
    </lineage>
</organism>
<feature type="transmembrane region" description="Helical" evidence="6">
    <location>
        <begin position="177"/>
        <end position="199"/>
    </location>
</feature>
<dbReference type="PANTHER" id="PTHR43547">
    <property type="entry name" value="TWO-COMPONENT HISTIDINE KINASE"/>
    <property type="match status" value="1"/>
</dbReference>
<proteinExistence type="predicted"/>
<dbReference type="InterPro" id="IPR036097">
    <property type="entry name" value="HisK_dim/P_sf"/>
</dbReference>
<evidence type="ECO:0000313" key="9">
    <source>
        <dbReference type="Proteomes" id="UP000190080"/>
    </source>
</evidence>
<keyword evidence="6" id="KW-1133">Transmembrane helix</keyword>
<dbReference type="Gene3D" id="1.10.287.130">
    <property type="match status" value="1"/>
</dbReference>